<feature type="region of interest" description="Disordered" evidence="1">
    <location>
        <begin position="21"/>
        <end position="44"/>
    </location>
</feature>
<feature type="compositionally biased region" description="Low complexity" evidence="1">
    <location>
        <begin position="197"/>
        <end position="212"/>
    </location>
</feature>
<dbReference type="AlphaFoldDB" id="A0A1E4T285"/>
<gene>
    <name evidence="2" type="ORF">CANARDRAFT_22621</name>
</gene>
<organism evidence="2 3">
    <name type="scientific">[Candida] arabinofermentans NRRL YB-2248</name>
    <dbReference type="NCBI Taxonomy" id="983967"/>
    <lineage>
        <taxon>Eukaryota</taxon>
        <taxon>Fungi</taxon>
        <taxon>Dikarya</taxon>
        <taxon>Ascomycota</taxon>
        <taxon>Saccharomycotina</taxon>
        <taxon>Pichiomycetes</taxon>
        <taxon>Pichiales</taxon>
        <taxon>Pichiaceae</taxon>
        <taxon>Ogataea</taxon>
        <taxon>Ogataea/Candida clade</taxon>
    </lineage>
</organism>
<keyword evidence="3" id="KW-1185">Reference proteome</keyword>
<proteinExistence type="predicted"/>
<reference evidence="3" key="1">
    <citation type="submission" date="2016-04" db="EMBL/GenBank/DDBJ databases">
        <title>Comparative genomics of biotechnologically important yeasts.</title>
        <authorList>
            <consortium name="DOE Joint Genome Institute"/>
            <person name="Riley R."/>
            <person name="Haridas S."/>
            <person name="Wolfe K.H."/>
            <person name="Lopes M.R."/>
            <person name="Hittinger C.T."/>
            <person name="Goker M."/>
            <person name="Salamov A."/>
            <person name="Wisecaver J."/>
            <person name="Long T.M."/>
            <person name="Aerts A.L."/>
            <person name="Barry K."/>
            <person name="Choi C."/>
            <person name="Clum A."/>
            <person name="Coughlan A.Y."/>
            <person name="Deshpande S."/>
            <person name="Douglass A.P."/>
            <person name="Hanson S.J."/>
            <person name="Klenk H.-P."/>
            <person name="Labutti K."/>
            <person name="Lapidus A."/>
            <person name="Lindquist E."/>
            <person name="Lipzen A."/>
            <person name="Meier-Kolthoff J.P."/>
            <person name="Ohm R.A."/>
            <person name="Otillar R.P."/>
            <person name="Pangilinan J."/>
            <person name="Peng Y."/>
            <person name="Rokas A."/>
            <person name="Rosa C.A."/>
            <person name="Scheuner C."/>
            <person name="Sibirny A.A."/>
            <person name="Slot J.C."/>
            <person name="Stielow J.B."/>
            <person name="Sun H."/>
            <person name="Kurtzman C.P."/>
            <person name="Blackwell M."/>
            <person name="Grigoriev I.V."/>
            <person name="Jeffries T.W."/>
        </authorList>
    </citation>
    <scope>NUCLEOTIDE SEQUENCE [LARGE SCALE GENOMIC DNA]</scope>
    <source>
        <strain evidence="3">NRRL YB-2248</strain>
    </source>
</reference>
<protein>
    <submittedName>
        <fullName evidence="2">Uncharacterized protein</fullName>
    </submittedName>
</protein>
<feature type="region of interest" description="Disordered" evidence="1">
    <location>
        <begin position="95"/>
        <end position="118"/>
    </location>
</feature>
<dbReference type="OrthoDB" id="3995094at2759"/>
<name>A0A1E4T285_9ASCO</name>
<sequence>MNNNTQFDGLGLLTTVIDGNHSRSRSATTQHTQINYDGSSPDSNLAYTPIESIGSFTSYEENADSAAEGKDTILDDDEGLQRQIVNLLGSTSNSYSDEALGNINTDTHDRPEDLDSMEVDGDLDELEKVILDARDEEIAFEARSDQQYTGLLDLGTEDVQITATPSNYNMPHQNNNSNQYKVQSSVTHNVPAIEAQVQASSQAPSQAQTQEQIPPPPPPQENKFLKCFAMLKTNYLNLCSAYNTLIVKFNDSEVERVRLQAENGDLKCLLDASLHELNHLRAINRQK</sequence>
<accession>A0A1E4T285</accession>
<evidence type="ECO:0000313" key="3">
    <source>
        <dbReference type="Proteomes" id="UP000094801"/>
    </source>
</evidence>
<feature type="region of interest" description="Disordered" evidence="1">
    <location>
        <begin position="197"/>
        <end position="221"/>
    </location>
</feature>
<evidence type="ECO:0000313" key="2">
    <source>
        <dbReference type="EMBL" id="ODV85832.1"/>
    </source>
</evidence>
<feature type="region of interest" description="Disordered" evidence="1">
    <location>
        <begin position="164"/>
        <end position="184"/>
    </location>
</feature>
<evidence type="ECO:0000256" key="1">
    <source>
        <dbReference type="SAM" id="MobiDB-lite"/>
    </source>
</evidence>
<feature type="compositionally biased region" description="Polar residues" evidence="1">
    <location>
        <begin position="25"/>
        <end position="44"/>
    </location>
</feature>
<dbReference type="EMBL" id="KV453851">
    <property type="protein sequence ID" value="ODV85832.1"/>
    <property type="molecule type" value="Genomic_DNA"/>
</dbReference>
<dbReference type="Proteomes" id="UP000094801">
    <property type="component" value="Unassembled WGS sequence"/>
</dbReference>